<evidence type="ECO:0000313" key="2">
    <source>
        <dbReference type="EMBL" id="KRX10622.1"/>
    </source>
</evidence>
<organism evidence="2 3">
    <name type="scientific">Pseudocohnilembus persalinus</name>
    <name type="common">Ciliate</name>
    <dbReference type="NCBI Taxonomy" id="266149"/>
    <lineage>
        <taxon>Eukaryota</taxon>
        <taxon>Sar</taxon>
        <taxon>Alveolata</taxon>
        <taxon>Ciliophora</taxon>
        <taxon>Intramacronucleata</taxon>
        <taxon>Oligohymenophorea</taxon>
        <taxon>Scuticociliatia</taxon>
        <taxon>Philasterida</taxon>
        <taxon>Pseudocohnilembidae</taxon>
        <taxon>Pseudocohnilembus</taxon>
    </lineage>
</organism>
<feature type="region of interest" description="Disordered" evidence="1">
    <location>
        <begin position="335"/>
        <end position="355"/>
    </location>
</feature>
<keyword evidence="3" id="KW-1185">Reference proteome</keyword>
<sequence length="559" mass="65717">MEQEYPVDFQQMNTLQNSTPNKNSSFNYQQLQQNEYNLNGLSSMISVKSSQYGDQFSSLINRNSEIQMENSTNQQSVNLLQLDMSKMKGYEQKQQSNYLEELQTTDETPVFSQQMSFKQKINMLLSENSQIEQVKMNNNNSKYQEFYGVDSNNQNQQNRNESISKNIGFNDLNFSNNVQQLFEQNFETSLLLEQQKNQSCQDKLQNISKGISINIGQINDNDIDYDDLNEQQDDQTVSHKKLIKLQYLQEQQEQEECSIQEEQEQLQQGQLCNFSQHCLDLDKRELLQERKQLEKLKYDINSDIVSFINEMKKNERLQQIQQKIDSLTKKIQMGGYDDDDEVLDENQQSQQDISSFSQTSLFNQDQPQQKPLWQQRRNKMGWSASNNNSNRNKKKTIQQQKWSQKKQQQSLQDIVQQDDELDIADNFEIQGSQSGSNSNCSNKRKLTNCYENLSDIQQQDEDSSIIQNINKTNNININFNQHHQQQLFGQFNSQNSLFNNNNHNNQSSNESLFGLDMQMELGYGPRKQTKSEKIMKKVIHFFMFLYQLEMIIAKFYIND</sequence>
<evidence type="ECO:0000256" key="1">
    <source>
        <dbReference type="SAM" id="MobiDB-lite"/>
    </source>
</evidence>
<accession>A0A0V0R819</accession>
<dbReference type="AlphaFoldDB" id="A0A0V0R819"/>
<reference evidence="2 3" key="1">
    <citation type="journal article" date="2015" name="Sci. Rep.">
        <title>Genome of the facultative scuticociliatosis pathogen Pseudocohnilembus persalinus provides insight into its virulence through horizontal gene transfer.</title>
        <authorList>
            <person name="Xiong J."/>
            <person name="Wang G."/>
            <person name="Cheng J."/>
            <person name="Tian M."/>
            <person name="Pan X."/>
            <person name="Warren A."/>
            <person name="Jiang C."/>
            <person name="Yuan D."/>
            <person name="Miao W."/>
        </authorList>
    </citation>
    <scope>NUCLEOTIDE SEQUENCE [LARGE SCALE GENOMIC DNA]</scope>
    <source>
        <strain evidence="2">36N120E</strain>
    </source>
</reference>
<name>A0A0V0R819_PSEPJ</name>
<dbReference type="EMBL" id="LDAU01000025">
    <property type="protein sequence ID" value="KRX10622.1"/>
    <property type="molecule type" value="Genomic_DNA"/>
</dbReference>
<comment type="caution">
    <text evidence="2">The sequence shown here is derived from an EMBL/GenBank/DDBJ whole genome shotgun (WGS) entry which is preliminary data.</text>
</comment>
<protein>
    <submittedName>
        <fullName evidence="2">Uncharacterized protein</fullName>
    </submittedName>
</protein>
<gene>
    <name evidence="2" type="ORF">PPERSA_05442</name>
</gene>
<feature type="region of interest" description="Disordered" evidence="1">
    <location>
        <begin position="381"/>
        <end position="410"/>
    </location>
</feature>
<dbReference type="Proteomes" id="UP000054937">
    <property type="component" value="Unassembled WGS sequence"/>
</dbReference>
<dbReference type="InParanoid" id="A0A0V0R819"/>
<evidence type="ECO:0000313" key="3">
    <source>
        <dbReference type="Proteomes" id="UP000054937"/>
    </source>
</evidence>
<proteinExistence type="predicted"/>
<feature type="compositionally biased region" description="Low complexity" evidence="1">
    <location>
        <begin position="397"/>
        <end position="410"/>
    </location>
</feature>